<accession>A0A3E1RD59</accession>
<keyword evidence="2 6" id="KW-0349">Heme</keyword>
<evidence type="ECO:0000313" key="9">
    <source>
        <dbReference type="EMBL" id="RFO97304.1"/>
    </source>
</evidence>
<evidence type="ECO:0000256" key="2">
    <source>
        <dbReference type="ARBA" id="ARBA00022617"/>
    </source>
</evidence>
<dbReference type="InterPro" id="IPR036909">
    <property type="entry name" value="Cyt_c-like_dom_sf"/>
</dbReference>
<dbReference type="Gene3D" id="1.10.760.10">
    <property type="entry name" value="Cytochrome c-like domain"/>
    <property type="match status" value="1"/>
</dbReference>
<dbReference type="Proteomes" id="UP000260665">
    <property type="component" value="Unassembled WGS sequence"/>
</dbReference>
<dbReference type="AlphaFoldDB" id="A0A3E1RD59"/>
<evidence type="ECO:0000256" key="1">
    <source>
        <dbReference type="ARBA" id="ARBA00022448"/>
    </source>
</evidence>
<evidence type="ECO:0000313" key="10">
    <source>
        <dbReference type="Proteomes" id="UP000260665"/>
    </source>
</evidence>
<reference evidence="9 10" key="1">
    <citation type="submission" date="2018-05" db="EMBL/GenBank/DDBJ databases">
        <title>Rhodoferax soyangensis sp.nov., isolated from an oligotrophic freshwater lake.</title>
        <authorList>
            <person name="Park M."/>
        </authorList>
    </citation>
    <scope>NUCLEOTIDE SEQUENCE [LARGE SCALE GENOMIC DNA]</scope>
    <source>
        <strain evidence="9 10">IMCC26218</strain>
    </source>
</reference>
<keyword evidence="5 6" id="KW-0408">Iron</keyword>
<dbReference type="PRINTS" id="PR00606">
    <property type="entry name" value="CYTCHROMECID"/>
</dbReference>
<feature type="binding site" description="covalent" evidence="6">
    <location>
        <position position="41"/>
    </location>
    <ligand>
        <name>heme c</name>
        <dbReference type="ChEBI" id="CHEBI:61717"/>
    </ligand>
</feature>
<feature type="chain" id="PRO_5017733495" evidence="7">
    <location>
        <begin position="18"/>
        <end position="109"/>
    </location>
</feature>
<dbReference type="GO" id="GO:0020037">
    <property type="term" value="F:heme binding"/>
    <property type="evidence" value="ECO:0007669"/>
    <property type="project" value="InterPro"/>
</dbReference>
<dbReference type="GO" id="GO:0005506">
    <property type="term" value="F:iron ion binding"/>
    <property type="evidence" value="ECO:0007669"/>
    <property type="project" value="InterPro"/>
</dbReference>
<dbReference type="EMBL" id="QFZK01000004">
    <property type="protein sequence ID" value="RFO97304.1"/>
    <property type="molecule type" value="Genomic_DNA"/>
</dbReference>
<proteinExistence type="predicted"/>
<protein>
    <submittedName>
        <fullName evidence="9">Cytochrome C</fullName>
    </submittedName>
</protein>
<dbReference type="RefSeq" id="WP_117176357.1">
    <property type="nucleotide sequence ID" value="NZ_QFZK01000004.1"/>
</dbReference>
<name>A0A3E1RD59_9BURK</name>
<evidence type="ECO:0000259" key="8">
    <source>
        <dbReference type="PROSITE" id="PS51007"/>
    </source>
</evidence>
<feature type="binding site" description="covalent" evidence="6">
    <location>
        <position position="37"/>
    </location>
    <ligand>
        <name>heme c</name>
        <dbReference type="ChEBI" id="CHEBI:61717"/>
    </ligand>
</feature>
<feature type="domain" description="Cytochrome c" evidence="8">
    <location>
        <begin position="18"/>
        <end position="108"/>
    </location>
</feature>
<feature type="binding site" description="covalent" evidence="6">
    <location>
        <position position="86"/>
    </location>
    <ligand>
        <name>heme c</name>
        <dbReference type="ChEBI" id="CHEBI:61717"/>
    </ligand>
</feature>
<dbReference type="PROSITE" id="PS51007">
    <property type="entry name" value="CYTC"/>
    <property type="match status" value="1"/>
</dbReference>
<keyword evidence="1" id="KW-0813">Transport</keyword>
<evidence type="ECO:0000256" key="3">
    <source>
        <dbReference type="ARBA" id="ARBA00022723"/>
    </source>
</evidence>
<comment type="caution">
    <text evidence="9">The sequence shown here is derived from an EMBL/GenBank/DDBJ whole genome shotgun (WGS) entry which is preliminary data.</text>
</comment>
<keyword evidence="7" id="KW-0732">Signal</keyword>
<dbReference type="OrthoDB" id="8593494at2"/>
<dbReference type="InterPro" id="IPR002324">
    <property type="entry name" value="Cyt_c_ID"/>
</dbReference>
<gene>
    <name evidence="9" type="ORF">DIC66_09255</name>
</gene>
<evidence type="ECO:0000256" key="7">
    <source>
        <dbReference type="SAM" id="SignalP"/>
    </source>
</evidence>
<evidence type="ECO:0000256" key="6">
    <source>
        <dbReference type="PIRSR" id="PIRSR602324-1"/>
    </source>
</evidence>
<dbReference type="SUPFAM" id="SSF46626">
    <property type="entry name" value="Cytochrome c"/>
    <property type="match status" value="1"/>
</dbReference>
<keyword evidence="10" id="KW-1185">Reference proteome</keyword>
<dbReference type="Pfam" id="PF00034">
    <property type="entry name" value="Cytochrom_C"/>
    <property type="match status" value="1"/>
</dbReference>
<dbReference type="GO" id="GO:0009055">
    <property type="term" value="F:electron transfer activity"/>
    <property type="evidence" value="ECO:0007669"/>
    <property type="project" value="InterPro"/>
</dbReference>
<dbReference type="InterPro" id="IPR009056">
    <property type="entry name" value="Cyt_c-like_dom"/>
</dbReference>
<evidence type="ECO:0000256" key="4">
    <source>
        <dbReference type="ARBA" id="ARBA00022982"/>
    </source>
</evidence>
<organism evidence="9 10">
    <name type="scientific">Rhodoferax lacus</name>
    <dbReference type="NCBI Taxonomy" id="2184758"/>
    <lineage>
        <taxon>Bacteria</taxon>
        <taxon>Pseudomonadati</taxon>
        <taxon>Pseudomonadota</taxon>
        <taxon>Betaproteobacteria</taxon>
        <taxon>Burkholderiales</taxon>
        <taxon>Comamonadaceae</taxon>
        <taxon>Rhodoferax</taxon>
    </lineage>
</organism>
<keyword evidence="3 6" id="KW-0479">Metal-binding</keyword>
<keyword evidence="4" id="KW-0249">Electron transport</keyword>
<evidence type="ECO:0000256" key="5">
    <source>
        <dbReference type="ARBA" id="ARBA00023004"/>
    </source>
</evidence>
<comment type="PTM">
    <text evidence="6">Binds 1 heme c group covalently per subunit.</text>
</comment>
<feature type="signal peptide" evidence="7">
    <location>
        <begin position="1"/>
        <end position="17"/>
    </location>
</feature>
<sequence length="109" mass="11573">MRPLFISLLLLSGLAQAADMTEAEQASAKELAQANGCLSCHALTEKIVGPAYSSVAEKYKADADAASGLVQSIQYGSKGKWGRIPMPAHPSLSPQDIKTLANWVMTVKK</sequence>